<protein>
    <recommendedName>
        <fullName evidence="10 11">UDP-N-acetylmuramoyl-tripeptide--D-alanyl-D-alanine ligase</fullName>
        <ecNumber evidence="10 11">6.3.2.10</ecNumber>
    </recommendedName>
    <alternativeName>
        <fullName evidence="10">D-alanyl-D-alanine-adding enzyme</fullName>
    </alternativeName>
</protein>
<dbReference type="InterPro" id="IPR013221">
    <property type="entry name" value="Mur_ligase_cen"/>
</dbReference>
<gene>
    <name evidence="10" type="primary">murF</name>
    <name evidence="15" type="ORF">PPOP_2281</name>
</gene>
<dbReference type="GO" id="GO:0005737">
    <property type="term" value="C:cytoplasm"/>
    <property type="evidence" value="ECO:0007669"/>
    <property type="project" value="UniProtKB-SubCell"/>
</dbReference>
<feature type="domain" description="Mur ligase central" evidence="14">
    <location>
        <begin position="111"/>
        <end position="302"/>
    </location>
</feature>
<evidence type="ECO:0000256" key="2">
    <source>
        <dbReference type="ARBA" id="ARBA00022598"/>
    </source>
</evidence>
<evidence type="ECO:0000256" key="9">
    <source>
        <dbReference type="ARBA" id="ARBA00023316"/>
    </source>
</evidence>
<dbReference type="PANTHER" id="PTHR43024">
    <property type="entry name" value="UDP-N-ACETYLMURAMOYL-TRIPEPTIDE--D-ALANYL-D-ALANINE LIGASE"/>
    <property type="match status" value="1"/>
</dbReference>
<evidence type="ECO:0000256" key="5">
    <source>
        <dbReference type="ARBA" id="ARBA00022840"/>
    </source>
</evidence>
<dbReference type="SUPFAM" id="SSF53244">
    <property type="entry name" value="MurD-like peptide ligases, peptide-binding domain"/>
    <property type="match status" value="1"/>
</dbReference>
<dbReference type="Pfam" id="PF08245">
    <property type="entry name" value="Mur_ligase_M"/>
    <property type="match status" value="1"/>
</dbReference>
<evidence type="ECO:0000256" key="11">
    <source>
        <dbReference type="RuleBase" id="RU004136"/>
    </source>
</evidence>
<comment type="similarity">
    <text evidence="10">Belongs to the MurCDEF family. MurF subfamily.</text>
</comment>
<evidence type="ECO:0000256" key="3">
    <source>
        <dbReference type="ARBA" id="ARBA00022618"/>
    </source>
</evidence>
<keyword evidence="4 10" id="KW-0547">Nucleotide-binding</keyword>
<dbReference type="RefSeq" id="WP_006286431.1">
    <property type="nucleotide sequence ID" value="NZ_BALG01000160.1"/>
</dbReference>
<evidence type="ECO:0000313" key="16">
    <source>
        <dbReference type="Proteomes" id="UP000029453"/>
    </source>
</evidence>
<keyword evidence="5 10" id="KW-0067">ATP-binding</keyword>
<dbReference type="OrthoDB" id="9801978at2"/>
<dbReference type="Gene3D" id="3.90.190.20">
    <property type="entry name" value="Mur ligase, C-terminal domain"/>
    <property type="match status" value="1"/>
</dbReference>
<reference evidence="15 16" key="1">
    <citation type="submission" date="2012-10" db="EMBL/GenBank/DDBJ databases">
        <title>Draft Genome Sequence of Paenibacillus popilliae ATCC 14706T.</title>
        <authorList>
            <person name="Iiyama K."/>
            <person name="Mori K."/>
            <person name="Mon H."/>
            <person name="Chieda Y."/>
            <person name="Lee J.M."/>
            <person name="Kusakabe T."/>
            <person name="Tashiro K."/>
            <person name="Asano S."/>
            <person name="Yasunaga-Aoki C."/>
            <person name="Shimizu S."/>
        </authorList>
    </citation>
    <scope>NUCLEOTIDE SEQUENCE [LARGE SCALE GENOMIC DNA]</scope>
    <source>
        <strain evidence="15 16">ATCC 14706</strain>
    </source>
</reference>
<proteinExistence type="inferred from homology"/>
<comment type="subcellular location">
    <subcellularLocation>
        <location evidence="10 11">Cytoplasm</location>
    </subcellularLocation>
</comment>
<feature type="domain" description="Mur ligase N-terminal catalytic" evidence="12">
    <location>
        <begin position="27"/>
        <end position="100"/>
    </location>
</feature>
<keyword evidence="2 10" id="KW-0436">Ligase</keyword>
<evidence type="ECO:0000256" key="6">
    <source>
        <dbReference type="ARBA" id="ARBA00022960"/>
    </source>
</evidence>
<dbReference type="HAMAP" id="MF_02019">
    <property type="entry name" value="MurF"/>
    <property type="match status" value="1"/>
</dbReference>
<keyword evidence="8 10" id="KW-0131">Cell cycle</keyword>
<keyword evidence="9 10" id="KW-0961">Cell wall biogenesis/degradation</keyword>
<feature type="binding site" evidence="10">
    <location>
        <begin position="113"/>
        <end position="119"/>
    </location>
    <ligand>
        <name>ATP</name>
        <dbReference type="ChEBI" id="CHEBI:30616"/>
    </ligand>
</feature>
<dbReference type="GO" id="GO:0005524">
    <property type="term" value="F:ATP binding"/>
    <property type="evidence" value="ECO:0007669"/>
    <property type="project" value="UniProtKB-UniRule"/>
</dbReference>
<dbReference type="GO" id="GO:0051301">
    <property type="term" value="P:cell division"/>
    <property type="evidence" value="ECO:0007669"/>
    <property type="project" value="UniProtKB-KW"/>
</dbReference>
<comment type="function">
    <text evidence="10 11">Involved in cell wall formation. Catalyzes the final step in the synthesis of UDP-N-acetylmuramoyl-pentapeptide, the precursor of murein.</text>
</comment>
<dbReference type="GO" id="GO:0047480">
    <property type="term" value="F:UDP-N-acetylmuramoyl-tripeptide-D-alanyl-D-alanine ligase activity"/>
    <property type="evidence" value="ECO:0007669"/>
    <property type="project" value="UniProtKB-UniRule"/>
</dbReference>
<dbReference type="InterPro" id="IPR000713">
    <property type="entry name" value="Mur_ligase_N"/>
</dbReference>
<accession>M9M634</accession>
<dbReference type="InterPro" id="IPR051046">
    <property type="entry name" value="MurCDEF_CellWall_CoF430Synth"/>
</dbReference>
<dbReference type="SUPFAM" id="SSF63418">
    <property type="entry name" value="MurE/MurF N-terminal domain"/>
    <property type="match status" value="1"/>
</dbReference>
<dbReference type="Gene3D" id="3.40.1190.10">
    <property type="entry name" value="Mur-like, catalytic domain"/>
    <property type="match status" value="1"/>
</dbReference>
<comment type="caution">
    <text evidence="15">The sequence shown here is derived from an EMBL/GenBank/DDBJ whole genome shotgun (WGS) entry which is preliminary data.</text>
</comment>
<evidence type="ECO:0000259" key="14">
    <source>
        <dbReference type="Pfam" id="PF08245"/>
    </source>
</evidence>
<dbReference type="Proteomes" id="UP000029453">
    <property type="component" value="Unassembled WGS sequence"/>
</dbReference>
<evidence type="ECO:0000313" key="15">
    <source>
        <dbReference type="EMBL" id="GAC42918.1"/>
    </source>
</evidence>
<sequence>MIETTLEHIAELCSGTLADSSAGQTKVRGVCTDSRSVLPGGLFVPLAGERFDGHAYVEASLRAGAAGALWQVDRTLPGASGPLILVDDTYAALQRLAAAYLAEGQVEVVAVTGSNGKTTTKDLVASVLSQRYRVHKTEGNFNNHIGLPLTVLSMPPETEIAVLEMGMSGRGEIELLSKLARPDVAVVTNIGDAHLLQLGSREEIARAKLEITAGLRVGGLFVCHGDEPLVDLALTEREPGERIRLLRFGLGERCDLRPTRMSGDGSGMAFAVPSAGGQGESVFHIPLLGRHNVMNAMAALAVGRRFGLTDEQIAAGLVGARISGMRFERHVTPEGWVVLNDAYNASPTSMRAALSVLADMKGGRRIAVLADMLELGPQEATLHFEIGAELTPDKVDMVLTFGELGRHIAAGARRSLPAEAVRSFQDKMTLKAYLKQEARPGDSVLVKASRGMKLEEVVNDWIRNTDSSVGLREV</sequence>
<keyword evidence="7 10" id="KW-0573">Peptidoglycan synthesis</keyword>
<dbReference type="EMBL" id="BALG01000160">
    <property type="protein sequence ID" value="GAC42918.1"/>
    <property type="molecule type" value="Genomic_DNA"/>
</dbReference>
<dbReference type="Pfam" id="PF02875">
    <property type="entry name" value="Mur_ligase_C"/>
    <property type="match status" value="1"/>
</dbReference>
<keyword evidence="6 10" id="KW-0133">Cell shape</keyword>
<organism evidence="15 16">
    <name type="scientific">Paenibacillus popilliae ATCC 14706</name>
    <dbReference type="NCBI Taxonomy" id="1212764"/>
    <lineage>
        <taxon>Bacteria</taxon>
        <taxon>Bacillati</taxon>
        <taxon>Bacillota</taxon>
        <taxon>Bacilli</taxon>
        <taxon>Bacillales</taxon>
        <taxon>Paenibacillaceae</taxon>
        <taxon>Paenibacillus</taxon>
    </lineage>
</organism>
<dbReference type="PANTHER" id="PTHR43024:SF1">
    <property type="entry name" value="UDP-N-ACETYLMURAMOYL-TRIPEPTIDE--D-ALANYL-D-ALANINE LIGASE"/>
    <property type="match status" value="1"/>
</dbReference>
<dbReference type="InterPro" id="IPR005863">
    <property type="entry name" value="UDP-N-AcMur_synth"/>
</dbReference>
<dbReference type="NCBIfam" id="TIGR01143">
    <property type="entry name" value="murF"/>
    <property type="match status" value="1"/>
</dbReference>
<dbReference type="GO" id="GO:0008766">
    <property type="term" value="F:UDP-N-acetylmuramoylalanyl-D-glutamyl-2,6-diaminopimelate-D-alanyl-D-alanine ligase activity"/>
    <property type="evidence" value="ECO:0007669"/>
    <property type="project" value="RHEA"/>
</dbReference>
<dbReference type="GO" id="GO:0009252">
    <property type="term" value="P:peptidoglycan biosynthetic process"/>
    <property type="evidence" value="ECO:0007669"/>
    <property type="project" value="UniProtKB-UniRule"/>
</dbReference>
<keyword evidence="16" id="KW-1185">Reference proteome</keyword>
<evidence type="ECO:0000256" key="4">
    <source>
        <dbReference type="ARBA" id="ARBA00022741"/>
    </source>
</evidence>
<dbReference type="InterPro" id="IPR036565">
    <property type="entry name" value="Mur-like_cat_sf"/>
</dbReference>
<name>M9M634_PAEPP</name>
<keyword evidence="3 10" id="KW-0132">Cell division</keyword>
<dbReference type="InterPro" id="IPR035911">
    <property type="entry name" value="MurE/MurF_N"/>
</dbReference>
<dbReference type="GO" id="GO:0008360">
    <property type="term" value="P:regulation of cell shape"/>
    <property type="evidence" value="ECO:0007669"/>
    <property type="project" value="UniProtKB-KW"/>
</dbReference>
<evidence type="ECO:0000256" key="10">
    <source>
        <dbReference type="HAMAP-Rule" id="MF_02019"/>
    </source>
</evidence>
<evidence type="ECO:0000259" key="12">
    <source>
        <dbReference type="Pfam" id="PF01225"/>
    </source>
</evidence>
<comment type="pathway">
    <text evidence="10 11">Cell wall biogenesis; peptidoglycan biosynthesis.</text>
</comment>
<dbReference type="InterPro" id="IPR004101">
    <property type="entry name" value="Mur_ligase_C"/>
</dbReference>
<evidence type="ECO:0000256" key="7">
    <source>
        <dbReference type="ARBA" id="ARBA00022984"/>
    </source>
</evidence>
<dbReference type="InterPro" id="IPR036615">
    <property type="entry name" value="Mur_ligase_C_dom_sf"/>
</dbReference>
<dbReference type="UniPathway" id="UPA00219"/>
<feature type="domain" description="Mur ligase C-terminal" evidence="13">
    <location>
        <begin position="325"/>
        <end position="450"/>
    </location>
</feature>
<dbReference type="AlphaFoldDB" id="M9M634"/>
<dbReference type="SUPFAM" id="SSF53623">
    <property type="entry name" value="MurD-like peptide ligases, catalytic domain"/>
    <property type="match status" value="1"/>
</dbReference>
<evidence type="ECO:0000256" key="1">
    <source>
        <dbReference type="ARBA" id="ARBA00022490"/>
    </source>
</evidence>
<dbReference type="EC" id="6.3.2.10" evidence="10 11"/>
<dbReference type="GO" id="GO:0071555">
    <property type="term" value="P:cell wall organization"/>
    <property type="evidence" value="ECO:0007669"/>
    <property type="project" value="UniProtKB-KW"/>
</dbReference>
<dbReference type="Pfam" id="PF01225">
    <property type="entry name" value="Mur_ligase"/>
    <property type="match status" value="1"/>
</dbReference>
<comment type="catalytic activity">
    <reaction evidence="10 11">
        <text>D-alanyl-D-alanine + UDP-N-acetyl-alpha-D-muramoyl-L-alanyl-gamma-D-glutamyl-meso-2,6-diaminopimelate + ATP = UDP-N-acetyl-alpha-D-muramoyl-L-alanyl-gamma-D-glutamyl-meso-2,6-diaminopimeloyl-D-alanyl-D-alanine + ADP + phosphate + H(+)</text>
        <dbReference type="Rhea" id="RHEA:28374"/>
        <dbReference type="ChEBI" id="CHEBI:15378"/>
        <dbReference type="ChEBI" id="CHEBI:30616"/>
        <dbReference type="ChEBI" id="CHEBI:43474"/>
        <dbReference type="ChEBI" id="CHEBI:57822"/>
        <dbReference type="ChEBI" id="CHEBI:61386"/>
        <dbReference type="ChEBI" id="CHEBI:83905"/>
        <dbReference type="ChEBI" id="CHEBI:456216"/>
        <dbReference type="EC" id="6.3.2.10"/>
    </reaction>
</comment>
<evidence type="ECO:0000256" key="8">
    <source>
        <dbReference type="ARBA" id="ARBA00023306"/>
    </source>
</evidence>
<evidence type="ECO:0000259" key="13">
    <source>
        <dbReference type="Pfam" id="PF02875"/>
    </source>
</evidence>
<dbReference type="Gene3D" id="3.40.1390.10">
    <property type="entry name" value="MurE/MurF, N-terminal domain"/>
    <property type="match status" value="1"/>
</dbReference>
<keyword evidence="1 10" id="KW-0963">Cytoplasm</keyword>